<sequence>MNLEDDQVNGEDPRARGTPSRSGSGRSPTGHVFVSYAHDPDGIRIAEAICPLLRQAGIDVVSDHGLSVLSPTSIQAWMDEKIADGIVLLVLSPGYLRAFDEERPGLKAHRGVRYELRAIRQKIYDHAGPAKLPVIPVVMPRFSAEDLPSTLRGLAIERFDPATGLGGDLIVRRVLALQGSTEGGGTMWGGRSFAQIFQELQAADPMSGRALELVKEALDRPPQVEILRGFVAMAEVIKLHCDVSAMRDLVGQCLLLLHTSPDLLPWDCELEPRILIGGKAWYLRREHMLVDAFEEAQRGIRMAECRPNQRRTVAFGKKHAGMICRLLAEEATGQDRAYYFNTSATYLQAAEALFAAIDGDCMPASEVGVCLLLQARTQLSRSRVLDDRAALVKAARLADQAGSLLSRSEQVRDFYDLLVLRAEIAAANRRCAVGKRILNEVIESLIKMPSAAYAEILARAYTARARIALAARNAKAIAMTDLRKARDIYRAHNLTYPMAVVEWKLVKLDLGEVRQLKVTQADVRELERVTTDARLRFAAIDDVRRELDAPVGMHSGKQINWEQRVTRARHRGWPQSGQELRGFPDDQ</sequence>
<evidence type="ECO:0000259" key="2">
    <source>
        <dbReference type="Pfam" id="PF13676"/>
    </source>
</evidence>
<feature type="compositionally biased region" description="Low complexity" evidence="1">
    <location>
        <begin position="16"/>
        <end position="30"/>
    </location>
</feature>
<feature type="region of interest" description="Disordered" evidence="1">
    <location>
        <begin position="568"/>
        <end position="587"/>
    </location>
</feature>
<dbReference type="Pfam" id="PF13676">
    <property type="entry name" value="TIR_2"/>
    <property type="match status" value="1"/>
</dbReference>
<comment type="caution">
    <text evidence="3">The sequence shown here is derived from an EMBL/GenBank/DDBJ whole genome shotgun (WGS) entry which is preliminary data.</text>
</comment>
<dbReference type="Proteomes" id="UP000287547">
    <property type="component" value="Unassembled WGS sequence"/>
</dbReference>
<dbReference type="EMBL" id="QHKI01000014">
    <property type="protein sequence ID" value="RSM85026.1"/>
    <property type="molecule type" value="Genomic_DNA"/>
</dbReference>
<proteinExistence type="predicted"/>
<dbReference type="GO" id="GO:0007165">
    <property type="term" value="P:signal transduction"/>
    <property type="evidence" value="ECO:0007669"/>
    <property type="project" value="InterPro"/>
</dbReference>
<name>A0A428ZAF0_KIBAR</name>
<dbReference type="InterPro" id="IPR035897">
    <property type="entry name" value="Toll_tir_struct_dom_sf"/>
</dbReference>
<accession>A0A428ZAF0</accession>
<evidence type="ECO:0000313" key="3">
    <source>
        <dbReference type="EMBL" id="RSM85026.1"/>
    </source>
</evidence>
<dbReference type="Gene3D" id="3.40.50.10140">
    <property type="entry name" value="Toll/interleukin-1 receptor homology (TIR) domain"/>
    <property type="match status" value="1"/>
</dbReference>
<evidence type="ECO:0000256" key="1">
    <source>
        <dbReference type="SAM" id="MobiDB-lite"/>
    </source>
</evidence>
<reference evidence="3 4" key="1">
    <citation type="submission" date="2018-05" db="EMBL/GenBank/DDBJ databases">
        <title>Evolution of GPA BGCs.</title>
        <authorList>
            <person name="Waglechner N."/>
            <person name="Wright G.D."/>
        </authorList>
    </citation>
    <scope>NUCLEOTIDE SEQUENCE [LARGE SCALE GENOMIC DNA]</scope>
    <source>
        <strain evidence="3 4">A82846</strain>
    </source>
</reference>
<feature type="region of interest" description="Disordered" evidence="1">
    <location>
        <begin position="1"/>
        <end position="31"/>
    </location>
</feature>
<protein>
    <recommendedName>
        <fullName evidence="2">TIR domain-containing protein</fullName>
    </recommendedName>
</protein>
<organism evidence="3 4">
    <name type="scientific">Kibdelosporangium aridum</name>
    <dbReference type="NCBI Taxonomy" id="2030"/>
    <lineage>
        <taxon>Bacteria</taxon>
        <taxon>Bacillati</taxon>
        <taxon>Actinomycetota</taxon>
        <taxon>Actinomycetes</taxon>
        <taxon>Pseudonocardiales</taxon>
        <taxon>Pseudonocardiaceae</taxon>
        <taxon>Kibdelosporangium</taxon>
    </lineage>
</organism>
<gene>
    <name evidence="3" type="ORF">DMH04_19440</name>
</gene>
<evidence type="ECO:0000313" key="4">
    <source>
        <dbReference type="Proteomes" id="UP000287547"/>
    </source>
</evidence>
<dbReference type="InterPro" id="IPR000157">
    <property type="entry name" value="TIR_dom"/>
</dbReference>
<feature type="domain" description="TIR" evidence="2">
    <location>
        <begin position="32"/>
        <end position="148"/>
    </location>
</feature>
<dbReference type="AlphaFoldDB" id="A0A428ZAF0"/>